<dbReference type="OMA" id="YSWFDLS"/>
<dbReference type="Proteomes" id="UP000001429">
    <property type="component" value="Chromosome 3"/>
</dbReference>
<dbReference type="PANTHER" id="PTHR37534:SF49">
    <property type="entry name" value="LYSINE BIOSYNTHESIS REGULATORY PROTEIN LYS14"/>
    <property type="match status" value="1"/>
</dbReference>
<dbReference type="AlphaFoldDB" id="C4YPL0"/>
<dbReference type="PROSITE" id="PS00463">
    <property type="entry name" value="ZN2_CY6_FUNGAL_1"/>
    <property type="match status" value="1"/>
</dbReference>
<dbReference type="GO" id="GO:0045944">
    <property type="term" value="P:positive regulation of transcription by RNA polymerase II"/>
    <property type="evidence" value="ECO:0007669"/>
    <property type="project" value="TreeGrafter"/>
</dbReference>
<protein>
    <recommendedName>
        <fullName evidence="4">Zn(2)-C6 fungal-type domain-containing protein</fullName>
    </recommendedName>
</protein>
<dbReference type="GO" id="GO:0000981">
    <property type="term" value="F:DNA-binding transcription factor activity, RNA polymerase II-specific"/>
    <property type="evidence" value="ECO:0007669"/>
    <property type="project" value="InterPro"/>
</dbReference>
<evidence type="ECO:0000256" key="2">
    <source>
        <dbReference type="ARBA" id="ARBA00023242"/>
    </source>
</evidence>
<dbReference type="Gene3D" id="4.10.240.10">
    <property type="entry name" value="Zn(2)-C6 fungal-type DNA-binding domain"/>
    <property type="match status" value="1"/>
</dbReference>
<dbReference type="SMART" id="SM00066">
    <property type="entry name" value="GAL4"/>
    <property type="match status" value="1"/>
</dbReference>
<dbReference type="InterPro" id="IPR001138">
    <property type="entry name" value="Zn2Cys6_DnaBD"/>
</dbReference>
<proteinExistence type="predicted"/>
<dbReference type="EMBL" id="CM000310">
    <property type="protein sequence ID" value="EEQ44149.1"/>
    <property type="molecule type" value="Genomic_DNA"/>
</dbReference>
<feature type="region of interest" description="Disordered" evidence="3">
    <location>
        <begin position="269"/>
        <end position="300"/>
    </location>
</feature>
<evidence type="ECO:0000256" key="3">
    <source>
        <dbReference type="SAM" id="MobiDB-lite"/>
    </source>
</evidence>
<evidence type="ECO:0000259" key="4">
    <source>
        <dbReference type="PROSITE" id="PS50048"/>
    </source>
</evidence>
<dbReference type="PROSITE" id="PS50048">
    <property type="entry name" value="ZN2_CY6_FUNGAL_2"/>
    <property type="match status" value="1"/>
</dbReference>
<feature type="compositionally biased region" description="Low complexity" evidence="3">
    <location>
        <begin position="269"/>
        <end position="298"/>
    </location>
</feature>
<keyword evidence="6" id="KW-1185">Reference proteome</keyword>
<dbReference type="OrthoDB" id="416217at2759"/>
<evidence type="ECO:0000313" key="6">
    <source>
        <dbReference type="Proteomes" id="UP000001429"/>
    </source>
</evidence>
<dbReference type="Pfam" id="PF00172">
    <property type="entry name" value="Zn_clus"/>
    <property type="match status" value="1"/>
</dbReference>
<feature type="compositionally biased region" description="Polar residues" evidence="3">
    <location>
        <begin position="1"/>
        <end position="21"/>
    </location>
</feature>
<dbReference type="InterPro" id="IPR036864">
    <property type="entry name" value="Zn2-C6_fun-type_DNA-bd_sf"/>
</dbReference>
<feature type="domain" description="Zn(2)-C6 fungal-type" evidence="4">
    <location>
        <begin position="43"/>
        <end position="73"/>
    </location>
</feature>
<dbReference type="GO" id="GO:0005634">
    <property type="term" value="C:nucleus"/>
    <property type="evidence" value="ECO:0007669"/>
    <property type="project" value="UniProtKB-SubCell"/>
</dbReference>
<dbReference type="VEuPathDB" id="FungiDB:CAWG_02411"/>
<feature type="region of interest" description="Disordered" evidence="3">
    <location>
        <begin position="1"/>
        <end position="32"/>
    </location>
</feature>
<reference evidence="5 6" key="1">
    <citation type="journal article" date="2009" name="Nature">
        <title>Evolution of pathogenicity and sexual reproduction in eight Candida genomes.</title>
        <authorList>
            <person name="Butler G."/>
            <person name="Rasmussen M.D."/>
            <person name="Lin M.F."/>
            <person name="Santos M.A."/>
            <person name="Sakthikumar S."/>
            <person name="Munro C.A."/>
            <person name="Rheinbay E."/>
            <person name="Grabherr M."/>
            <person name="Forche A."/>
            <person name="Reedy J.L."/>
            <person name="Agrafioti I."/>
            <person name="Arnaud M.B."/>
            <person name="Bates S."/>
            <person name="Brown A.J."/>
            <person name="Brunke S."/>
            <person name="Costanzo M.C."/>
            <person name="Fitzpatrick D.A."/>
            <person name="de Groot P.W."/>
            <person name="Harris D."/>
            <person name="Hoyer L.L."/>
            <person name="Hube B."/>
            <person name="Klis F.M."/>
            <person name="Kodira C."/>
            <person name="Lennard N."/>
            <person name="Logue M.E."/>
            <person name="Martin R."/>
            <person name="Neiman A.M."/>
            <person name="Nikolaou E."/>
            <person name="Quail M.A."/>
            <person name="Quinn J."/>
            <person name="Santos M.C."/>
            <person name="Schmitzberger F.F."/>
            <person name="Sherlock G."/>
            <person name="Shah P."/>
            <person name="Silverstein K.A."/>
            <person name="Skrzypek M.S."/>
            <person name="Soll D."/>
            <person name="Staggs R."/>
            <person name="Stansfield I."/>
            <person name="Stumpf M.P."/>
            <person name="Sudbery P.E."/>
            <person name="Srikantha T."/>
            <person name="Zeng Q."/>
            <person name="Berman J."/>
            <person name="Berriman M."/>
            <person name="Heitman J."/>
            <person name="Gow N.A."/>
            <person name="Lorenz M.C."/>
            <person name="Birren B.W."/>
            <person name="Kellis M."/>
            <person name="Cuomo C.A."/>
        </authorList>
    </citation>
    <scope>NUCLEOTIDE SEQUENCE [LARGE SCALE GENOMIC DNA]</scope>
    <source>
        <strain evidence="5 6">WO-1</strain>
    </source>
</reference>
<feature type="compositionally biased region" description="Basic residues" evidence="3">
    <location>
        <begin position="170"/>
        <end position="180"/>
    </location>
</feature>
<feature type="compositionally biased region" description="Low complexity" evidence="3">
    <location>
        <begin position="189"/>
        <end position="208"/>
    </location>
</feature>
<dbReference type="InterPro" id="IPR021858">
    <property type="entry name" value="Fun_TF"/>
</dbReference>
<comment type="subcellular location">
    <subcellularLocation>
        <location evidence="1">Nucleus</location>
    </subcellularLocation>
</comment>
<dbReference type="GO" id="GO:0000976">
    <property type="term" value="F:transcription cis-regulatory region binding"/>
    <property type="evidence" value="ECO:0007669"/>
    <property type="project" value="TreeGrafter"/>
</dbReference>
<sequence length="862" mass="97853">MGSSSSNPTKSPLGETSQQEATTTTTAKPTKKVIKKSKYSRGGCAECRRRKIKCDELKPYCHNCTRLNKLCVYPTKPKFKFETPKTTLNNDNNMSNDQALPNGNNIGNNSVSYQFLHDKSNISNLQIYYNETQKRILNGSNGNNIPNLQQHQQNVIPYIDTGNLGTLSPPHHRRPPTKKFKISDMLSPDNDNQSNTTTTTNNNSNNRNAYDFINMDYYNWDTLPITDIQNLFDDASLLVQDSLGLFTALENELNLPINADGNNFGENNNNDIQLPILDSSSDKVSSSNSPSTTLSPSSFAVPQKSLSNKKLIEKTLLMHDIQGPHKLYLDKLTKTKLSYHVYPFAESIETNQVLRILLQYSLGSPYLLTAILATSATFQFIETRQMIHKDHQFKYTNISLKYLSEAFPQESNKDIHNSNNSGTTDNANFKMMTKDVEKLLLTILVLTLNFTALAYFQSNNRDGSTGISSVNKNNWKIHLRGVKDLLLKYSKLAHSNNQQYITDGLALAKTWFFAIESVAELNDPLGGTIKYSTKNISSHVDIIKTNQNVLDCSDSSRLWVETGYFNRGKNQDYHDALYRIGMVTNPNLPISTQFNMFLGFSIDVVKLIDEMTKSLDLLRENKPGQLSGTSIANIFTLISRARNNDIVPKVNKETFVIPKESIGHPEYKEFDKLVLPKSCYTHEIINDNSTTTSKDGSSKETIYYSWYDWSEQLHIDSVYMKLFHIKGLMKLPRDHPLVQELKDKVLTSMFFLKDKQQNIVDTEINNDSKIFLESDHYYLHSDLFDTRAIMAQSSYRECIKIANSLLDFEKLELYFQGLIKLGNGSSLLALDNVKRFKQNFIDGKDVDDDVDLAFDSEIIPFS</sequence>
<dbReference type="PaxDb" id="5476-C4YPL0"/>
<dbReference type="PANTHER" id="PTHR37534">
    <property type="entry name" value="TRANSCRIPTIONAL ACTIVATOR PROTEIN UGA3"/>
    <property type="match status" value="1"/>
</dbReference>
<organism evidence="5 6">
    <name type="scientific">Candida albicans (strain WO-1)</name>
    <name type="common">Yeast</name>
    <dbReference type="NCBI Taxonomy" id="294748"/>
    <lineage>
        <taxon>Eukaryota</taxon>
        <taxon>Fungi</taxon>
        <taxon>Dikarya</taxon>
        <taxon>Ascomycota</taxon>
        <taxon>Saccharomycotina</taxon>
        <taxon>Pichiomycetes</taxon>
        <taxon>Debaryomycetaceae</taxon>
        <taxon>Candida/Lodderomyces clade</taxon>
        <taxon>Candida</taxon>
    </lineage>
</organism>
<name>C4YPL0_CANAW</name>
<feature type="region of interest" description="Disordered" evidence="3">
    <location>
        <begin position="162"/>
        <end position="208"/>
    </location>
</feature>
<dbReference type="Pfam" id="PF11951">
    <property type="entry name" value="Fungal_trans_2"/>
    <property type="match status" value="1"/>
</dbReference>
<dbReference type="HOGENOM" id="CLU_009984_0_0_1"/>
<evidence type="ECO:0000313" key="5">
    <source>
        <dbReference type="EMBL" id="EEQ44149.1"/>
    </source>
</evidence>
<dbReference type="CDD" id="cd00067">
    <property type="entry name" value="GAL4"/>
    <property type="match status" value="1"/>
</dbReference>
<evidence type="ECO:0000256" key="1">
    <source>
        <dbReference type="ARBA" id="ARBA00004123"/>
    </source>
</evidence>
<dbReference type="SUPFAM" id="SSF57701">
    <property type="entry name" value="Zn2/Cys6 DNA-binding domain"/>
    <property type="match status" value="1"/>
</dbReference>
<dbReference type="GO" id="GO:0008270">
    <property type="term" value="F:zinc ion binding"/>
    <property type="evidence" value="ECO:0007669"/>
    <property type="project" value="InterPro"/>
</dbReference>
<accession>C4YPL0</accession>
<gene>
    <name evidence="5" type="ORF">CAWG_02411</name>
</gene>
<keyword evidence="2" id="KW-0539">Nucleus</keyword>